<evidence type="ECO:0000313" key="1">
    <source>
        <dbReference type="EMBL" id="OJJ40447.1"/>
    </source>
</evidence>
<name>A0A1L9S030_ASPWE</name>
<proteinExistence type="predicted"/>
<dbReference type="PANTHER" id="PTHR38115:SF1">
    <property type="entry name" value="LIPOCALIN-LIKE DOMAIN-CONTAINING PROTEIN"/>
    <property type="match status" value="1"/>
</dbReference>
<reference evidence="2" key="1">
    <citation type="journal article" date="2017" name="Genome Biol.">
        <title>Comparative genomics reveals high biological diversity and specific adaptations in the industrially and medically important fungal genus Aspergillus.</title>
        <authorList>
            <person name="de Vries R.P."/>
            <person name="Riley R."/>
            <person name="Wiebenga A."/>
            <person name="Aguilar-Osorio G."/>
            <person name="Amillis S."/>
            <person name="Uchima C.A."/>
            <person name="Anderluh G."/>
            <person name="Asadollahi M."/>
            <person name="Askin M."/>
            <person name="Barry K."/>
            <person name="Battaglia E."/>
            <person name="Bayram O."/>
            <person name="Benocci T."/>
            <person name="Braus-Stromeyer S.A."/>
            <person name="Caldana C."/>
            <person name="Canovas D."/>
            <person name="Cerqueira G.C."/>
            <person name="Chen F."/>
            <person name="Chen W."/>
            <person name="Choi C."/>
            <person name="Clum A."/>
            <person name="Dos Santos R.A."/>
            <person name="Damasio A.R."/>
            <person name="Diallinas G."/>
            <person name="Emri T."/>
            <person name="Fekete E."/>
            <person name="Flipphi M."/>
            <person name="Freyberg S."/>
            <person name="Gallo A."/>
            <person name="Gournas C."/>
            <person name="Habgood R."/>
            <person name="Hainaut M."/>
            <person name="Harispe M.L."/>
            <person name="Henrissat B."/>
            <person name="Hilden K.S."/>
            <person name="Hope R."/>
            <person name="Hossain A."/>
            <person name="Karabika E."/>
            <person name="Karaffa L."/>
            <person name="Karanyi Z."/>
            <person name="Krasevec N."/>
            <person name="Kuo A."/>
            <person name="Kusch H."/>
            <person name="LaButti K."/>
            <person name="Lagendijk E.L."/>
            <person name="Lapidus A."/>
            <person name="Levasseur A."/>
            <person name="Lindquist E."/>
            <person name="Lipzen A."/>
            <person name="Logrieco A.F."/>
            <person name="MacCabe A."/>
            <person name="Maekelae M.R."/>
            <person name="Malavazi I."/>
            <person name="Melin P."/>
            <person name="Meyer V."/>
            <person name="Mielnichuk N."/>
            <person name="Miskei M."/>
            <person name="Molnar A.P."/>
            <person name="Mule G."/>
            <person name="Ngan C.Y."/>
            <person name="Orejas M."/>
            <person name="Orosz E."/>
            <person name="Ouedraogo J.P."/>
            <person name="Overkamp K.M."/>
            <person name="Park H.-S."/>
            <person name="Perrone G."/>
            <person name="Piumi F."/>
            <person name="Punt P.J."/>
            <person name="Ram A.F."/>
            <person name="Ramon A."/>
            <person name="Rauscher S."/>
            <person name="Record E."/>
            <person name="Riano-Pachon D.M."/>
            <person name="Robert V."/>
            <person name="Roehrig J."/>
            <person name="Ruller R."/>
            <person name="Salamov A."/>
            <person name="Salih N.S."/>
            <person name="Samson R.A."/>
            <person name="Sandor E."/>
            <person name="Sanguinetti M."/>
            <person name="Schuetze T."/>
            <person name="Sepcic K."/>
            <person name="Shelest E."/>
            <person name="Sherlock G."/>
            <person name="Sophianopoulou V."/>
            <person name="Squina F.M."/>
            <person name="Sun H."/>
            <person name="Susca A."/>
            <person name="Todd R.B."/>
            <person name="Tsang A."/>
            <person name="Unkles S.E."/>
            <person name="van de Wiele N."/>
            <person name="van Rossen-Uffink D."/>
            <person name="Oliveira J.V."/>
            <person name="Vesth T.C."/>
            <person name="Visser J."/>
            <person name="Yu J.-H."/>
            <person name="Zhou M."/>
            <person name="Andersen M.R."/>
            <person name="Archer D.B."/>
            <person name="Baker S.E."/>
            <person name="Benoit I."/>
            <person name="Brakhage A.A."/>
            <person name="Braus G.H."/>
            <person name="Fischer R."/>
            <person name="Frisvad J.C."/>
            <person name="Goldman G.H."/>
            <person name="Houbraken J."/>
            <person name="Oakley B."/>
            <person name="Pocsi I."/>
            <person name="Scazzocchio C."/>
            <person name="Seiboth B."/>
            <person name="vanKuyk P.A."/>
            <person name="Wortman J."/>
            <person name="Dyer P.S."/>
            <person name="Grigoriev I.V."/>
        </authorList>
    </citation>
    <scope>NUCLEOTIDE SEQUENCE [LARGE SCALE GENOMIC DNA]</scope>
    <source>
        <strain evidence="2">DTO 134E9</strain>
    </source>
</reference>
<dbReference type="RefSeq" id="XP_040694123.1">
    <property type="nucleotide sequence ID" value="XM_040833876.1"/>
</dbReference>
<organism evidence="1 2">
    <name type="scientific">Aspergillus wentii DTO 134E9</name>
    <dbReference type="NCBI Taxonomy" id="1073089"/>
    <lineage>
        <taxon>Eukaryota</taxon>
        <taxon>Fungi</taxon>
        <taxon>Dikarya</taxon>
        <taxon>Ascomycota</taxon>
        <taxon>Pezizomycotina</taxon>
        <taxon>Eurotiomycetes</taxon>
        <taxon>Eurotiomycetidae</taxon>
        <taxon>Eurotiales</taxon>
        <taxon>Aspergillaceae</taxon>
        <taxon>Aspergillus</taxon>
        <taxon>Aspergillus subgen. Cremei</taxon>
    </lineage>
</organism>
<keyword evidence="2" id="KW-1185">Reference proteome</keyword>
<dbReference type="PANTHER" id="PTHR38115">
    <property type="entry name" value="LIPOCALIN-LIKE DOMAIN-CONTAINING PROTEIN"/>
    <property type="match status" value="1"/>
</dbReference>
<gene>
    <name evidence="1" type="ORF">ASPWEDRAFT_33843</name>
</gene>
<dbReference type="Proteomes" id="UP000184383">
    <property type="component" value="Unassembled WGS sequence"/>
</dbReference>
<protein>
    <submittedName>
        <fullName evidence="1">Uncharacterized protein</fullName>
    </submittedName>
</protein>
<sequence length="221" mass="24738">MAAPADVTIKNLNGEWVMNKTISTPPDAILTLQGMGWVTRKALSYATVTMKINQYANPENNKVVNIDIDQVVTGGIKGTSEKRITDREKREHSDHIFGTVQGQSRLLRGSKGEDGKVRPDIELNTKIDDEKVRKFLRGEVLPDGSASEGYVVEELGEEHGEGEGLWLQSFVQNTDSGYGWTAEQIWGFEVIDGKRYYVRRVAVAKDGKYELGRLVYEFIKA</sequence>
<dbReference type="GeneID" id="63749724"/>
<accession>A0A1L9S030</accession>
<dbReference type="InterPro" id="IPR053037">
    <property type="entry name" value="Pericyclase_pydY-like"/>
</dbReference>
<evidence type="ECO:0000313" key="2">
    <source>
        <dbReference type="Proteomes" id="UP000184383"/>
    </source>
</evidence>
<dbReference type="VEuPathDB" id="FungiDB:ASPWEDRAFT_33843"/>
<dbReference type="EMBL" id="KV878209">
    <property type="protein sequence ID" value="OJJ40447.1"/>
    <property type="molecule type" value="Genomic_DNA"/>
</dbReference>
<dbReference type="OrthoDB" id="425354at2759"/>
<dbReference type="AlphaFoldDB" id="A0A1L9S030"/>